<dbReference type="STRING" id="267748.MMOB1990"/>
<keyword evidence="4 6" id="KW-0862">Zinc</keyword>
<keyword evidence="10" id="KW-1185">Reference proteome</keyword>
<evidence type="ECO:0000313" key="10">
    <source>
        <dbReference type="Proteomes" id="UP000009072"/>
    </source>
</evidence>
<keyword evidence="2 6" id="KW-0479">Metal-binding</keyword>
<gene>
    <name evidence="9" type="primary">pepF</name>
    <name evidence="9" type="ordered locus">MMOB1990</name>
</gene>
<feature type="domain" description="Oligopeptidase F N-terminal" evidence="8">
    <location>
        <begin position="120"/>
        <end position="181"/>
    </location>
</feature>
<comment type="similarity">
    <text evidence="6">Belongs to the peptidase M3B family.</text>
</comment>
<dbReference type="Proteomes" id="UP000009072">
    <property type="component" value="Chromosome"/>
</dbReference>
<keyword evidence="1 6" id="KW-0645">Protease</keyword>
<dbReference type="eggNOG" id="COG1164">
    <property type="taxonomic scope" value="Bacteria"/>
</dbReference>
<dbReference type="HOGENOM" id="CLU_021290_2_0_14"/>
<dbReference type="GO" id="GO:0006518">
    <property type="term" value="P:peptide metabolic process"/>
    <property type="evidence" value="ECO:0007669"/>
    <property type="project" value="TreeGrafter"/>
</dbReference>
<evidence type="ECO:0000256" key="2">
    <source>
        <dbReference type="ARBA" id="ARBA00022723"/>
    </source>
</evidence>
<evidence type="ECO:0000259" key="8">
    <source>
        <dbReference type="Pfam" id="PF08439"/>
    </source>
</evidence>
<dbReference type="InterPro" id="IPR001567">
    <property type="entry name" value="Pept_M3A_M3B_dom"/>
</dbReference>
<keyword evidence="3 6" id="KW-0378">Hydrolase</keyword>
<dbReference type="NCBIfam" id="TIGR00181">
    <property type="entry name" value="pepF"/>
    <property type="match status" value="1"/>
</dbReference>
<evidence type="ECO:0000256" key="6">
    <source>
        <dbReference type="RuleBase" id="RU368091"/>
    </source>
</evidence>
<evidence type="ECO:0000313" key="9">
    <source>
        <dbReference type="EMBL" id="AAT27685.1"/>
    </source>
</evidence>
<dbReference type="AlphaFoldDB" id="Q6KI91"/>
<organism evidence="9 10">
    <name type="scientific">Mycoplasma mobile (strain ATCC 43663 / 163K / NCTC 11711)</name>
    <name type="common">Mesomycoplasma mobile</name>
    <dbReference type="NCBI Taxonomy" id="267748"/>
    <lineage>
        <taxon>Bacteria</taxon>
        <taxon>Bacillati</taxon>
        <taxon>Mycoplasmatota</taxon>
        <taxon>Mycoplasmoidales</taxon>
        <taxon>Metamycoplasmataceae</taxon>
        <taxon>Mesomycoplasma</taxon>
    </lineage>
</organism>
<protein>
    <recommendedName>
        <fullName evidence="6">Oligopeptidase F</fullName>
        <ecNumber evidence="6">3.4.24.-</ecNumber>
    </recommendedName>
</protein>
<dbReference type="KEGG" id="mmo:MMOB1990"/>
<dbReference type="GO" id="GO:0004222">
    <property type="term" value="F:metalloendopeptidase activity"/>
    <property type="evidence" value="ECO:0007669"/>
    <property type="project" value="UniProtKB-UniRule"/>
</dbReference>
<evidence type="ECO:0000259" key="7">
    <source>
        <dbReference type="Pfam" id="PF01432"/>
    </source>
</evidence>
<dbReference type="OrthoDB" id="9766487at2"/>
<dbReference type="GO" id="GO:0006508">
    <property type="term" value="P:proteolysis"/>
    <property type="evidence" value="ECO:0007669"/>
    <property type="project" value="UniProtKB-KW"/>
</dbReference>
<dbReference type="CDD" id="cd09608">
    <property type="entry name" value="M3B_PepF"/>
    <property type="match status" value="1"/>
</dbReference>
<dbReference type="Pfam" id="PF01432">
    <property type="entry name" value="Peptidase_M3"/>
    <property type="match status" value="1"/>
</dbReference>
<feature type="domain" description="Peptidase M3A/M3B catalytic" evidence="7">
    <location>
        <begin position="203"/>
        <end position="590"/>
    </location>
</feature>
<accession>Q6KI91</accession>
<dbReference type="InterPro" id="IPR004438">
    <property type="entry name" value="Peptidase_M3B"/>
</dbReference>
<comment type="cofactor">
    <cofactor evidence="6">
        <name>Zn(2+)</name>
        <dbReference type="ChEBI" id="CHEBI:29105"/>
    </cofactor>
    <text evidence="6">Binds 1 zinc ion.</text>
</comment>
<dbReference type="GO" id="GO:0046872">
    <property type="term" value="F:metal ion binding"/>
    <property type="evidence" value="ECO:0007669"/>
    <property type="project" value="UniProtKB-UniRule"/>
</dbReference>
<evidence type="ECO:0000256" key="4">
    <source>
        <dbReference type="ARBA" id="ARBA00022833"/>
    </source>
</evidence>
<dbReference type="Gene3D" id="1.10.1370.20">
    <property type="entry name" value="Oligoendopeptidase f, C-terminal domain"/>
    <property type="match status" value="1"/>
</dbReference>
<sequence length="609" mass="72270">MEIKNYKKYEDVPKEYRFDLEVLLEGKKIENLLETFFVKYEELITEKDSKYESIESYVKNIEKSEKASILFNKISNYISNNISTNFVNPKFNKMYQELQFKFYELNKKLGNEENRIFKNESKLRNWLKDKRLKNHQKSLEFILESKKHKLEDEIEEFLTKTSRADINADEVFSILNNSELDYGFAISKDGKKTKISVANRAKLLKNSDESIRKTTTINWLNASIKHKQTFANLLFQHFKNVSTWAQLRNYPSAVESIIQEDKADIILLETLYSQVQKAIPIFQKYDFWKKKFFKKNFNKKMERWDHQLPLVKVKNEYSVKEANELVIKAVEPFGKEYLDKVKEAFNSNWVDYMPVENKRSGAYSIGQSFGLDKKYILMNFDGSLRSVATLAHEMGHSLHSYFSDKYQPYSLSSYPIFLAEIASIFNELMLQDYLLKQNPSDKFKFSLLSNSIEDFEATVRRQTMWSNYEFDLYNAIDKGEPKSNFEAISEVYRNNALKYSLDKTVKYKEDHELIASVIVPHFYYDFYVYKYAIGYIVANVFFQRYKKHGKEKLQEYIDKFLKSGGRDWPILILKDAGVDLYDEKIYQEAFVVLEKKIDEYIKIGKKLWK</sequence>
<dbReference type="EMBL" id="AE017308">
    <property type="protein sequence ID" value="AAT27685.1"/>
    <property type="molecule type" value="Genomic_DNA"/>
</dbReference>
<name>Q6KI91_MYCM1</name>
<evidence type="ECO:0000256" key="1">
    <source>
        <dbReference type="ARBA" id="ARBA00022670"/>
    </source>
</evidence>
<dbReference type="EC" id="3.4.24.-" evidence="6"/>
<keyword evidence="5 6" id="KW-0482">Metalloprotease</keyword>
<dbReference type="InterPro" id="IPR042088">
    <property type="entry name" value="OligoPept_F_C"/>
</dbReference>
<dbReference type="InterPro" id="IPR045090">
    <property type="entry name" value="Pept_M3A_M3B"/>
</dbReference>
<dbReference type="Pfam" id="PF08439">
    <property type="entry name" value="Peptidase_M3_N"/>
    <property type="match status" value="1"/>
</dbReference>
<reference evidence="9 10" key="1">
    <citation type="journal article" date="2004" name="Genome Res.">
        <title>The complete genome and proteome of Mycoplasma mobile.</title>
        <authorList>
            <person name="Jaffe J.D."/>
            <person name="Stange-Thomann N."/>
            <person name="Smith C."/>
            <person name="DeCaprio D."/>
            <person name="Fisher S."/>
            <person name="Butler J."/>
            <person name="Calvo S."/>
            <person name="Elkins T."/>
            <person name="FitzGerald M.G."/>
            <person name="Hafez N."/>
            <person name="Kodira C.D."/>
            <person name="Major J."/>
            <person name="Wang S."/>
            <person name="Wilkinson J."/>
            <person name="Nicol R."/>
            <person name="Nusbaum C."/>
            <person name="Birren B."/>
            <person name="Berg H.C."/>
            <person name="Church G.M."/>
        </authorList>
    </citation>
    <scope>NUCLEOTIDE SEQUENCE [LARGE SCALE GENOMIC DNA]</scope>
    <source>
        <strain evidence="10">ATCC 43663 / 163K / NCTC 11711</strain>
    </source>
</reference>
<comment type="function">
    <text evidence="6">Has oligopeptidase activity and degrades a variety of small bioactive peptides.</text>
</comment>
<dbReference type="RefSeq" id="WP_011264719.1">
    <property type="nucleotide sequence ID" value="NC_006908.1"/>
</dbReference>
<dbReference type="PANTHER" id="PTHR11804">
    <property type="entry name" value="PROTEASE M3 THIMET OLIGOPEPTIDASE-RELATED"/>
    <property type="match status" value="1"/>
</dbReference>
<dbReference type="PANTHER" id="PTHR11804:SF84">
    <property type="entry name" value="SACCHAROLYSIN"/>
    <property type="match status" value="1"/>
</dbReference>
<proteinExistence type="inferred from homology"/>
<dbReference type="InterPro" id="IPR013647">
    <property type="entry name" value="OligopepF_N_dom"/>
</dbReference>
<evidence type="ECO:0000256" key="5">
    <source>
        <dbReference type="ARBA" id="ARBA00023049"/>
    </source>
</evidence>
<evidence type="ECO:0000256" key="3">
    <source>
        <dbReference type="ARBA" id="ARBA00022801"/>
    </source>
</evidence>
<dbReference type="SUPFAM" id="SSF55486">
    <property type="entry name" value="Metalloproteases ('zincins'), catalytic domain"/>
    <property type="match status" value="1"/>
</dbReference>
<dbReference type="Gene3D" id="1.20.140.70">
    <property type="entry name" value="Oligopeptidase f, N-terminal domain"/>
    <property type="match status" value="1"/>
</dbReference>